<dbReference type="Pfam" id="PF02330">
    <property type="entry name" value="MAM33"/>
    <property type="match status" value="1"/>
</dbReference>
<dbReference type="InterPro" id="IPR036561">
    <property type="entry name" value="MAM33_sf"/>
</dbReference>
<keyword evidence="3" id="KW-1185">Reference proteome</keyword>
<evidence type="ECO:0000313" key="3">
    <source>
        <dbReference type="Proteomes" id="UP000235145"/>
    </source>
</evidence>
<dbReference type="AlphaFoldDB" id="A0A9R1UFA6"/>
<dbReference type="GO" id="GO:0005759">
    <property type="term" value="C:mitochondrial matrix"/>
    <property type="evidence" value="ECO:0007669"/>
    <property type="project" value="InterPro"/>
</dbReference>
<dbReference type="Gene3D" id="3.10.280.10">
    <property type="entry name" value="Mitochondrial glycoprotein"/>
    <property type="match status" value="1"/>
</dbReference>
<dbReference type="InterPro" id="IPR003428">
    <property type="entry name" value="MAM33"/>
</dbReference>
<dbReference type="OrthoDB" id="278212at2759"/>
<reference evidence="2 3" key="1">
    <citation type="journal article" date="2017" name="Nat. Commun.">
        <title>Genome assembly with in vitro proximity ligation data and whole-genome triplication in lettuce.</title>
        <authorList>
            <person name="Reyes-Chin-Wo S."/>
            <person name="Wang Z."/>
            <person name="Yang X."/>
            <person name="Kozik A."/>
            <person name="Arikit S."/>
            <person name="Song C."/>
            <person name="Xia L."/>
            <person name="Froenicke L."/>
            <person name="Lavelle D.O."/>
            <person name="Truco M.J."/>
            <person name="Xia R."/>
            <person name="Zhu S."/>
            <person name="Xu C."/>
            <person name="Xu H."/>
            <person name="Xu X."/>
            <person name="Cox K."/>
            <person name="Korf I."/>
            <person name="Meyers B.C."/>
            <person name="Michelmore R.W."/>
        </authorList>
    </citation>
    <scope>NUCLEOTIDE SEQUENCE [LARGE SCALE GENOMIC DNA]</scope>
    <source>
        <strain evidence="3">cv. Salinas</strain>
        <tissue evidence="2">Seedlings</tissue>
    </source>
</reference>
<sequence>MSLNTILRRSASSVTPIAARFLGSQRNFHHHCGGALFTAVNHARNTISDNNFLVPAVSRFSYSASPALKRPSSDESLLRVIESEIKCSEESFEEGEGVPDGFPFELNDNPGQQTVSLSREYQGEAILVEVEPSSLVTGQEDDEDDDKDDNDTENDNQSSIPMVVKVSKTGGPCLEFGVTAYADEIVIDSLSVKDPDMTDDQLPYEGPRFDELDENLQKAFHKYLEIRGIKPSVTNFLHEYMVNKEHREYTNWLKNLKKFVEA</sequence>
<dbReference type="SUPFAM" id="SSF54529">
    <property type="entry name" value="Mitochondrial glycoprotein MAM33-like"/>
    <property type="match status" value="1"/>
</dbReference>
<evidence type="ECO:0008006" key="4">
    <source>
        <dbReference type="Google" id="ProtNLM"/>
    </source>
</evidence>
<evidence type="ECO:0000313" key="2">
    <source>
        <dbReference type="EMBL" id="KAJ0186074.1"/>
    </source>
</evidence>
<dbReference type="Proteomes" id="UP000235145">
    <property type="component" value="Unassembled WGS sequence"/>
</dbReference>
<organism evidence="2 3">
    <name type="scientific">Lactuca sativa</name>
    <name type="common">Garden lettuce</name>
    <dbReference type="NCBI Taxonomy" id="4236"/>
    <lineage>
        <taxon>Eukaryota</taxon>
        <taxon>Viridiplantae</taxon>
        <taxon>Streptophyta</taxon>
        <taxon>Embryophyta</taxon>
        <taxon>Tracheophyta</taxon>
        <taxon>Spermatophyta</taxon>
        <taxon>Magnoliopsida</taxon>
        <taxon>eudicotyledons</taxon>
        <taxon>Gunneridae</taxon>
        <taxon>Pentapetalae</taxon>
        <taxon>asterids</taxon>
        <taxon>campanulids</taxon>
        <taxon>Asterales</taxon>
        <taxon>Asteraceae</taxon>
        <taxon>Cichorioideae</taxon>
        <taxon>Cichorieae</taxon>
        <taxon>Lactucinae</taxon>
        <taxon>Lactuca</taxon>
    </lineage>
</organism>
<feature type="compositionally biased region" description="Acidic residues" evidence="1">
    <location>
        <begin position="139"/>
        <end position="154"/>
    </location>
</feature>
<gene>
    <name evidence="2" type="ORF">LSAT_V11C900482660</name>
</gene>
<dbReference type="EMBL" id="NBSK02000009">
    <property type="protein sequence ID" value="KAJ0186074.1"/>
    <property type="molecule type" value="Genomic_DNA"/>
</dbReference>
<name>A0A9R1UFA6_LACSA</name>
<dbReference type="FunFam" id="3.10.280.10:FF:000002">
    <property type="entry name" value="Mitochondrial glycoprotein family protein"/>
    <property type="match status" value="1"/>
</dbReference>
<proteinExistence type="predicted"/>
<dbReference type="Gramene" id="rna-gnl|WGS:NBSK|LSAT_9X63501_mrna">
    <property type="protein sequence ID" value="cds-PLY85397.1"/>
    <property type="gene ID" value="gene-LSAT_9X63501"/>
</dbReference>
<protein>
    <recommendedName>
        <fullName evidence="4">Mitochondrial glycoprotein</fullName>
    </recommendedName>
</protein>
<feature type="region of interest" description="Disordered" evidence="1">
    <location>
        <begin position="129"/>
        <end position="162"/>
    </location>
</feature>
<dbReference type="PANTHER" id="PTHR10826">
    <property type="entry name" value="COMPLEMENT COMPONENT 1"/>
    <property type="match status" value="1"/>
</dbReference>
<accession>A0A9R1UFA6</accession>
<dbReference type="PANTHER" id="PTHR10826:SF41">
    <property type="entry name" value="MITOCHONDRIAL GLYCOPROTEIN FAMILY PROTEIN"/>
    <property type="match status" value="1"/>
</dbReference>
<evidence type="ECO:0000256" key="1">
    <source>
        <dbReference type="SAM" id="MobiDB-lite"/>
    </source>
</evidence>
<comment type="caution">
    <text evidence="2">The sequence shown here is derived from an EMBL/GenBank/DDBJ whole genome shotgun (WGS) entry which is preliminary data.</text>
</comment>